<reference evidence="1" key="1">
    <citation type="journal article" date="2017" name="Science">
        <title>Giant viruses with an expanded complement of translation system components.</title>
        <authorList>
            <person name="Schulz F."/>
            <person name="Yutin N."/>
            <person name="Ivanova N.N."/>
            <person name="Ortega D.R."/>
            <person name="Lee T.K."/>
            <person name="Vierheilig J."/>
            <person name="Daims H."/>
            <person name="Horn M."/>
            <person name="Wagner M."/>
            <person name="Jensen G.J."/>
            <person name="Kyrpides N.C."/>
            <person name="Koonin E.V."/>
            <person name="Woyke T."/>
        </authorList>
    </citation>
    <scope>NUCLEOTIDE SEQUENCE</scope>
    <source>
        <strain evidence="1">HKV1</strain>
    </source>
</reference>
<name>A0A1V0SGS0_9VIRU</name>
<accession>A0A1V0SGS0</accession>
<organism evidence="1">
    <name type="scientific">Hokovirus HKV1</name>
    <dbReference type="NCBI Taxonomy" id="1977638"/>
    <lineage>
        <taxon>Viruses</taxon>
        <taxon>Varidnaviria</taxon>
        <taxon>Bamfordvirae</taxon>
        <taxon>Nucleocytoviricota</taxon>
        <taxon>Megaviricetes</taxon>
        <taxon>Imitervirales</taxon>
        <taxon>Mimiviridae</taxon>
        <taxon>Klosneuvirinae</taxon>
        <taxon>Hokovirus</taxon>
    </lineage>
</organism>
<dbReference type="EMBL" id="KY684105">
    <property type="protein sequence ID" value="ARF10844.1"/>
    <property type="molecule type" value="Genomic_DNA"/>
</dbReference>
<proteinExistence type="predicted"/>
<sequence length="217" mass="25530">MDKYIKLDNCAVKVSYDYDNETKNKNIIRKNIYVIMSFIHPKLPENLVVEKFNYNFNVKNTTNLLDNFLQSLIPDKSLDTYLHILARFIFIRDINICFLSKKQDVFFANFIKKITGKYNNNILILENCSNHVKNKYLNNLNNDVFFSYVGDDIITKKDIDKLLLLPVNSVDLPTDENILCNALMLKMLMMFKKKIIEIDIAILNRNGKQFLEQNKKI</sequence>
<evidence type="ECO:0000313" key="1">
    <source>
        <dbReference type="EMBL" id="ARF10844.1"/>
    </source>
</evidence>
<gene>
    <name evidence="1" type="ORF">Hokovirus_3_117</name>
</gene>
<protein>
    <submittedName>
        <fullName evidence="1">Uncharacterized protein</fullName>
    </submittedName>
</protein>